<name>A0A5E5P1V5_9BURK</name>
<dbReference type="Proteomes" id="UP000364291">
    <property type="component" value="Unassembled WGS sequence"/>
</dbReference>
<feature type="region of interest" description="Disordered" evidence="1">
    <location>
        <begin position="1"/>
        <end position="26"/>
    </location>
</feature>
<accession>A0A5E5P1V5</accession>
<reference evidence="2 3" key="1">
    <citation type="submission" date="2019-08" db="EMBL/GenBank/DDBJ databases">
        <authorList>
            <person name="Peeters C."/>
        </authorList>
    </citation>
    <scope>NUCLEOTIDE SEQUENCE [LARGE SCALE GENOMIC DNA]</scope>
    <source>
        <strain evidence="2 3">LMG 18089</strain>
    </source>
</reference>
<gene>
    <name evidence="2" type="ORF">PAP18089_01533</name>
</gene>
<dbReference type="EMBL" id="CABPSX010000002">
    <property type="protein sequence ID" value="VVG70571.1"/>
    <property type="molecule type" value="Genomic_DNA"/>
</dbReference>
<sequence length="54" mass="5536">MVPARGGGLACRRARRGEPSFPSEGESGCLGAILGNTSARGLRHATRGVCLRIG</sequence>
<dbReference type="AlphaFoldDB" id="A0A5E5P1V5"/>
<organism evidence="2 3">
    <name type="scientific">Pandoraea apista</name>
    <dbReference type="NCBI Taxonomy" id="93218"/>
    <lineage>
        <taxon>Bacteria</taxon>
        <taxon>Pseudomonadati</taxon>
        <taxon>Pseudomonadota</taxon>
        <taxon>Betaproteobacteria</taxon>
        <taxon>Burkholderiales</taxon>
        <taxon>Burkholderiaceae</taxon>
        <taxon>Pandoraea</taxon>
    </lineage>
</organism>
<evidence type="ECO:0000313" key="3">
    <source>
        <dbReference type="Proteomes" id="UP000364291"/>
    </source>
</evidence>
<protein>
    <submittedName>
        <fullName evidence="2">Uncharacterized protein</fullName>
    </submittedName>
</protein>
<evidence type="ECO:0000313" key="2">
    <source>
        <dbReference type="EMBL" id="VVG70571.1"/>
    </source>
</evidence>
<evidence type="ECO:0000256" key="1">
    <source>
        <dbReference type="SAM" id="MobiDB-lite"/>
    </source>
</evidence>
<proteinExistence type="predicted"/>